<dbReference type="EMBL" id="BJNP01000004">
    <property type="protein sequence ID" value="GEC71075.1"/>
    <property type="molecule type" value="Genomic_DNA"/>
</dbReference>
<dbReference type="RefSeq" id="WP_073244279.1">
    <property type="nucleotide sequence ID" value="NZ_BJNP01000004.1"/>
</dbReference>
<dbReference type="AlphaFoldDB" id="A0A4Y4ASA2"/>
<proteinExistence type="predicted"/>
<keyword evidence="1" id="KW-0472">Membrane</keyword>
<reference evidence="2 3" key="1">
    <citation type="submission" date="2019-06" db="EMBL/GenBank/DDBJ databases">
        <title>Whole genome shotgun sequence of Flavobacterium flevense NBRC 14960.</title>
        <authorList>
            <person name="Hosoyama A."/>
            <person name="Uohara A."/>
            <person name="Ohji S."/>
            <person name="Ichikawa N."/>
        </authorList>
    </citation>
    <scope>NUCLEOTIDE SEQUENCE [LARGE SCALE GENOMIC DNA]</scope>
    <source>
        <strain evidence="2 3">NBRC 14960</strain>
    </source>
</reference>
<keyword evidence="3" id="KW-1185">Reference proteome</keyword>
<protein>
    <recommendedName>
        <fullName evidence="4">DUF304 domain-containing protein</fullName>
    </recommendedName>
</protein>
<feature type="transmembrane region" description="Helical" evidence="1">
    <location>
        <begin position="49"/>
        <end position="65"/>
    </location>
</feature>
<feature type="transmembrane region" description="Helical" evidence="1">
    <location>
        <begin position="20"/>
        <end position="37"/>
    </location>
</feature>
<evidence type="ECO:0000256" key="1">
    <source>
        <dbReference type="SAM" id="Phobius"/>
    </source>
</evidence>
<comment type="caution">
    <text evidence="2">The sequence shown here is derived from an EMBL/GenBank/DDBJ whole genome shotgun (WGS) entry which is preliminary data.</text>
</comment>
<evidence type="ECO:0000313" key="3">
    <source>
        <dbReference type="Proteomes" id="UP000316775"/>
    </source>
</evidence>
<keyword evidence="1" id="KW-1133">Transmembrane helix</keyword>
<evidence type="ECO:0000313" key="2">
    <source>
        <dbReference type="EMBL" id="GEC71075.1"/>
    </source>
</evidence>
<dbReference type="OrthoDB" id="1361063at2"/>
<sequence>MKYFISEENKIKAIKKNRSFMALNYGGGILIAILILLSDFDSLSNQSLIYFFGIILVTPFGWWYFDHNFRNKINTEYEVNLGKLIITEKGKQKILDLHSIKSITKISNAHRVLSGNGKFYILDGLDNKEDLLKVLERTIKT</sequence>
<keyword evidence="1" id="KW-0812">Transmembrane</keyword>
<dbReference type="Proteomes" id="UP000316775">
    <property type="component" value="Unassembled WGS sequence"/>
</dbReference>
<name>A0A4Y4ASA2_9FLAO</name>
<organism evidence="2 3">
    <name type="scientific">Flavobacterium flevense</name>
    <dbReference type="NCBI Taxonomy" id="983"/>
    <lineage>
        <taxon>Bacteria</taxon>
        <taxon>Pseudomonadati</taxon>
        <taxon>Bacteroidota</taxon>
        <taxon>Flavobacteriia</taxon>
        <taxon>Flavobacteriales</taxon>
        <taxon>Flavobacteriaceae</taxon>
        <taxon>Flavobacterium</taxon>
    </lineage>
</organism>
<accession>A0A4Y4ASA2</accession>
<evidence type="ECO:0008006" key="4">
    <source>
        <dbReference type="Google" id="ProtNLM"/>
    </source>
</evidence>
<gene>
    <name evidence="2" type="ORF">FFL01_06140</name>
</gene>